<reference evidence="2 3" key="1">
    <citation type="journal article" date="2006" name="Science">
        <title>Phytophthora genome sequences uncover evolutionary origins and mechanisms of pathogenesis.</title>
        <authorList>
            <person name="Tyler B.M."/>
            <person name="Tripathy S."/>
            <person name="Zhang X."/>
            <person name="Dehal P."/>
            <person name="Jiang R.H."/>
            <person name="Aerts A."/>
            <person name="Arredondo F.D."/>
            <person name="Baxter L."/>
            <person name="Bensasson D."/>
            <person name="Beynon J.L."/>
            <person name="Chapman J."/>
            <person name="Damasceno C.M."/>
            <person name="Dorrance A.E."/>
            <person name="Dou D."/>
            <person name="Dickerman A.W."/>
            <person name="Dubchak I.L."/>
            <person name="Garbelotto M."/>
            <person name="Gijzen M."/>
            <person name="Gordon S.G."/>
            <person name="Govers F."/>
            <person name="Grunwald N.J."/>
            <person name="Huang W."/>
            <person name="Ivors K.L."/>
            <person name="Jones R.W."/>
            <person name="Kamoun S."/>
            <person name="Krampis K."/>
            <person name="Lamour K.H."/>
            <person name="Lee M.K."/>
            <person name="McDonald W.H."/>
            <person name="Medina M."/>
            <person name="Meijer H.J."/>
            <person name="Nordberg E.K."/>
            <person name="Maclean D.J."/>
            <person name="Ospina-Giraldo M.D."/>
            <person name="Morris P.F."/>
            <person name="Phuntumart V."/>
            <person name="Putnam N.H."/>
            <person name="Rash S."/>
            <person name="Rose J.K."/>
            <person name="Sakihama Y."/>
            <person name="Salamov A.A."/>
            <person name="Savidor A."/>
            <person name="Scheuring C.F."/>
            <person name="Smith B.M."/>
            <person name="Sobral B.W."/>
            <person name="Terry A."/>
            <person name="Torto-Alalibo T.A."/>
            <person name="Win J."/>
            <person name="Xu Z."/>
            <person name="Zhang H."/>
            <person name="Grigoriev I.V."/>
            <person name="Rokhsar D.S."/>
            <person name="Boore J.L."/>
        </authorList>
    </citation>
    <scope>NUCLEOTIDE SEQUENCE [LARGE SCALE GENOMIC DNA]</scope>
    <source>
        <strain evidence="2 3">P6497</strain>
    </source>
</reference>
<evidence type="ECO:0008006" key="4">
    <source>
        <dbReference type="Google" id="ProtNLM"/>
    </source>
</evidence>
<dbReference type="AlphaFoldDB" id="G4Z1B6"/>
<evidence type="ECO:0000256" key="1">
    <source>
        <dbReference type="SAM" id="MobiDB-lite"/>
    </source>
</evidence>
<dbReference type="RefSeq" id="XP_009520023.1">
    <property type="nucleotide sequence ID" value="XM_009521728.1"/>
</dbReference>
<protein>
    <recommendedName>
        <fullName evidence="4">MULE transposase domain-containing protein</fullName>
    </recommendedName>
</protein>
<name>G4Z1B6_PHYSP</name>
<dbReference type="InParanoid" id="G4Z1B6"/>
<gene>
    <name evidence="2" type="ORF">PHYSODRAFT_325820</name>
</gene>
<dbReference type="KEGG" id="psoj:PHYSODRAFT_325820"/>
<organism evidence="2 3">
    <name type="scientific">Phytophthora sojae (strain P6497)</name>
    <name type="common">Soybean stem and root rot agent</name>
    <name type="synonym">Phytophthora megasperma f. sp. glycines</name>
    <dbReference type="NCBI Taxonomy" id="1094619"/>
    <lineage>
        <taxon>Eukaryota</taxon>
        <taxon>Sar</taxon>
        <taxon>Stramenopiles</taxon>
        <taxon>Oomycota</taxon>
        <taxon>Peronosporomycetes</taxon>
        <taxon>Peronosporales</taxon>
        <taxon>Peronosporaceae</taxon>
        <taxon>Phytophthora</taxon>
    </lineage>
</organism>
<evidence type="ECO:0000313" key="2">
    <source>
        <dbReference type="EMBL" id="EGZ24735.1"/>
    </source>
</evidence>
<keyword evidence="3" id="KW-1185">Reference proteome</keyword>
<evidence type="ECO:0000313" key="3">
    <source>
        <dbReference type="Proteomes" id="UP000002640"/>
    </source>
</evidence>
<accession>G4Z1B6</accession>
<dbReference type="GeneID" id="20645322"/>
<dbReference type="EMBL" id="JH159152">
    <property type="protein sequence ID" value="EGZ24735.1"/>
    <property type="molecule type" value="Genomic_DNA"/>
</dbReference>
<feature type="region of interest" description="Disordered" evidence="1">
    <location>
        <begin position="1"/>
        <end position="64"/>
    </location>
</feature>
<dbReference type="Proteomes" id="UP000002640">
    <property type="component" value="Unassembled WGS sequence"/>
</dbReference>
<proteinExistence type="predicted"/>
<sequence>MEDSSSTPPIPGSVSSLSSTTETIASAENSTSTETLTAGETSETSDTVNSVGLPPENESDAESEALFRSRLPKLSTPSPPTIHINGYQCERLTGTEEYTNFIPRTCNTAAATAVSGRNIRAEMEERVGVLAVTQLEQTANQIWRRISTEFYLGKEGAAVCVYHVPPYGTLHRRRHLPVRFVHVNSATNCFVSVFYSLATERSHTTYRNILYFLIVATDHLLDPESIACDYEATLIAIRDQLPNAVINGCLFHGKQVIRRRVKKL</sequence>
<feature type="compositionally biased region" description="Polar residues" evidence="1">
    <location>
        <begin position="1"/>
        <end position="50"/>
    </location>
</feature>